<dbReference type="EMBL" id="SIUB01000011">
    <property type="protein sequence ID" value="TBN47277.1"/>
    <property type="molecule type" value="Genomic_DNA"/>
</dbReference>
<name>A0A4Q9G934_9HYPH</name>
<dbReference type="Pfam" id="PF01865">
    <property type="entry name" value="PhoU_div"/>
    <property type="match status" value="1"/>
</dbReference>
<sequence>MLGLFRRLMPREDSFFELFERHSRTLVAGAKAMQGLLEGGDRTQEFCEAIFRHENEADEIAREVLLLVRRSFITPFDRSDITGLIQSMDDAIDQMNKTAKAVALYELRSFDPLMRDLGGTIMEAATLTARAVPMLGSLAKHATEIGEIAEQITKVEGRSDDLHDEGLRKLYKECGHDRAMDYFIGSKIYGALEDVVDRFEDVANEISAIVIENV</sequence>
<dbReference type="InterPro" id="IPR052912">
    <property type="entry name" value="UPF0111_domain"/>
</dbReference>
<protein>
    <submittedName>
        <fullName evidence="2">DUF47 domain-containing protein</fullName>
    </submittedName>
</protein>
<dbReference type="InterPro" id="IPR038078">
    <property type="entry name" value="PhoU-like_sf"/>
</dbReference>
<keyword evidence="3" id="KW-1185">Reference proteome</keyword>
<proteinExistence type="inferred from homology"/>
<organism evidence="2 3">
    <name type="scientific">Hansschlegelia quercus</name>
    <dbReference type="NCBI Taxonomy" id="2528245"/>
    <lineage>
        <taxon>Bacteria</taxon>
        <taxon>Pseudomonadati</taxon>
        <taxon>Pseudomonadota</taxon>
        <taxon>Alphaproteobacteria</taxon>
        <taxon>Hyphomicrobiales</taxon>
        <taxon>Methylopilaceae</taxon>
        <taxon>Hansschlegelia</taxon>
    </lineage>
</organism>
<comment type="similarity">
    <text evidence="1">Belongs to the UPF0111 family.</text>
</comment>
<dbReference type="Proteomes" id="UP000291613">
    <property type="component" value="Unassembled WGS sequence"/>
</dbReference>
<dbReference type="RefSeq" id="WP_131004613.1">
    <property type="nucleotide sequence ID" value="NZ_JBHSZR010000010.1"/>
</dbReference>
<dbReference type="InterPro" id="IPR018445">
    <property type="entry name" value="Put_Phosphate_transp_reg"/>
</dbReference>
<evidence type="ECO:0000256" key="1">
    <source>
        <dbReference type="ARBA" id="ARBA00008591"/>
    </source>
</evidence>
<reference evidence="2 3" key="1">
    <citation type="submission" date="2019-02" db="EMBL/GenBank/DDBJ databases">
        <title>Hansschlegelia quercus sp. nov., a novel methylotrophic bacterium from buds of oak (Quercus robur L.).</title>
        <authorList>
            <person name="Agafonova N.V."/>
            <person name="Kaparullina E.N."/>
            <person name="Grouzdev D.S."/>
            <person name="Doronina N.V."/>
        </authorList>
    </citation>
    <scope>NUCLEOTIDE SEQUENCE [LARGE SCALE GENOMIC DNA]</scope>
    <source>
        <strain evidence="2 3">Dub</strain>
    </source>
</reference>
<evidence type="ECO:0000313" key="3">
    <source>
        <dbReference type="Proteomes" id="UP000291613"/>
    </source>
</evidence>
<dbReference type="Gene3D" id="1.20.58.220">
    <property type="entry name" value="Phosphate transport system protein phou homolog 2, domain 2"/>
    <property type="match status" value="1"/>
</dbReference>
<dbReference type="PANTHER" id="PTHR37298">
    <property type="entry name" value="UPF0111 PROTEIN YKAA"/>
    <property type="match status" value="1"/>
</dbReference>
<accession>A0A4Q9G934</accession>
<dbReference type="OrthoDB" id="9797568at2"/>
<gene>
    <name evidence="2" type="ORF">EYR15_16175</name>
</gene>
<dbReference type="AlphaFoldDB" id="A0A4Q9G934"/>
<dbReference type="PANTHER" id="PTHR37298:SF1">
    <property type="entry name" value="UPF0111 PROTEIN YKAA"/>
    <property type="match status" value="1"/>
</dbReference>
<evidence type="ECO:0000313" key="2">
    <source>
        <dbReference type="EMBL" id="TBN47277.1"/>
    </source>
</evidence>
<comment type="caution">
    <text evidence="2">The sequence shown here is derived from an EMBL/GenBank/DDBJ whole genome shotgun (WGS) entry which is preliminary data.</text>
</comment>